<dbReference type="CDD" id="cd00093">
    <property type="entry name" value="HTH_XRE"/>
    <property type="match status" value="1"/>
</dbReference>
<evidence type="ECO:0000313" key="4">
    <source>
        <dbReference type="Proteomes" id="UP000323164"/>
    </source>
</evidence>
<dbReference type="OrthoDB" id="5957380at2"/>
<dbReference type="GO" id="GO:0003677">
    <property type="term" value="F:DNA binding"/>
    <property type="evidence" value="ECO:0007669"/>
    <property type="project" value="InterPro"/>
</dbReference>
<feature type="coiled-coil region" evidence="1">
    <location>
        <begin position="31"/>
        <end position="58"/>
    </location>
</feature>
<comment type="caution">
    <text evidence="3">The sequence shown here is derived from an EMBL/GenBank/DDBJ whole genome shotgun (WGS) entry which is preliminary data.</text>
</comment>
<proteinExistence type="predicted"/>
<reference evidence="3 4" key="1">
    <citation type="submission" date="2019-08" db="EMBL/GenBank/DDBJ databases">
        <title>Draft genome sequence of Lysobacter sp. UKS-15.</title>
        <authorList>
            <person name="Im W.-T."/>
        </authorList>
    </citation>
    <scope>NUCLEOTIDE SEQUENCE [LARGE SCALE GENOMIC DNA]</scope>
    <source>
        <strain evidence="3 4">UKS-15</strain>
    </source>
</reference>
<dbReference type="InterPro" id="IPR010982">
    <property type="entry name" value="Lambda_DNA-bd_dom_sf"/>
</dbReference>
<dbReference type="Gene3D" id="1.10.260.40">
    <property type="entry name" value="lambda repressor-like DNA-binding domains"/>
    <property type="match status" value="1"/>
</dbReference>
<evidence type="ECO:0000313" key="3">
    <source>
        <dbReference type="EMBL" id="TZF90512.1"/>
    </source>
</evidence>
<sequence>MPNLSSVLKSEITRLARKEIKGAVDPLRKANAGYRRDVAELKRQVAALQRELKSASKGAKRAVATDEAPKANTRFVAKGLKSLRARLGLSAADFGRLVGASGQSVYNWETGKAVPRAGQRETLAALRGLGKREAVQRLESMS</sequence>
<organism evidence="3 4">
    <name type="scientific">Cognatilysobacter lacus</name>
    <dbReference type="NCBI Taxonomy" id="1643323"/>
    <lineage>
        <taxon>Bacteria</taxon>
        <taxon>Pseudomonadati</taxon>
        <taxon>Pseudomonadota</taxon>
        <taxon>Gammaproteobacteria</taxon>
        <taxon>Lysobacterales</taxon>
        <taxon>Lysobacteraceae</taxon>
        <taxon>Cognatilysobacter</taxon>
    </lineage>
</organism>
<dbReference type="EMBL" id="VTRV01000036">
    <property type="protein sequence ID" value="TZF90512.1"/>
    <property type="molecule type" value="Genomic_DNA"/>
</dbReference>
<feature type="domain" description="HTH cro/C1-type" evidence="2">
    <location>
        <begin position="80"/>
        <end position="115"/>
    </location>
</feature>
<dbReference type="InterPro" id="IPR001387">
    <property type="entry name" value="Cro/C1-type_HTH"/>
</dbReference>
<evidence type="ECO:0000259" key="2">
    <source>
        <dbReference type="PROSITE" id="PS50943"/>
    </source>
</evidence>
<dbReference type="AlphaFoldDB" id="A0A5D8Z8R5"/>
<keyword evidence="4" id="KW-1185">Reference proteome</keyword>
<accession>A0A5D8Z8R5</accession>
<dbReference type="PROSITE" id="PS50943">
    <property type="entry name" value="HTH_CROC1"/>
    <property type="match status" value="1"/>
</dbReference>
<gene>
    <name evidence="3" type="ORF">FW784_04990</name>
</gene>
<dbReference type="Pfam" id="PF13560">
    <property type="entry name" value="HTH_31"/>
    <property type="match status" value="1"/>
</dbReference>
<dbReference type="SUPFAM" id="SSF47413">
    <property type="entry name" value="lambda repressor-like DNA-binding domains"/>
    <property type="match status" value="1"/>
</dbReference>
<dbReference type="RefSeq" id="WP_149352256.1">
    <property type="nucleotide sequence ID" value="NZ_VTRV01000036.1"/>
</dbReference>
<keyword evidence="1" id="KW-0175">Coiled coil</keyword>
<name>A0A5D8Z8R5_9GAMM</name>
<protein>
    <submittedName>
        <fullName evidence="3">Helix-turn-helix domain-containing protein</fullName>
    </submittedName>
</protein>
<evidence type="ECO:0000256" key="1">
    <source>
        <dbReference type="SAM" id="Coils"/>
    </source>
</evidence>
<dbReference type="Proteomes" id="UP000323164">
    <property type="component" value="Unassembled WGS sequence"/>
</dbReference>